<organism evidence="1 2">
    <name type="scientific">Daucus carota subsp. sativus</name>
    <name type="common">Carrot</name>
    <dbReference type="NCBI Taxonomy" id="79200"/>
    <lineage>
        <taxon>Eukaryota</taxon>
        <taxon>Viridiplantae</taxon>
        <taxon>Streptophyta</taxon>
        <taxon>Embryophyta</taxon>
        <taxon>Tracheophyta</taxon>
        <taxon>Spermatophyta</taxon>
        <taxon>Magnoliopsida</taxon>
        <taxon>eudicotyledons</taxon>
        <taxon>Gunneridae</taxon>
        <taxon>Pentapetalae</taxon>
        <taxon>asterids</taxon>
        <taxon>campanulids</taxon>
        <taxon>Apiales</taxon>
        <taxon>Apiaceae</taxon>
        <taxon>Apioideae</taxon>
        <taxon>Scandiceae</taxon>
        <taxon>Daucinae</taxon>
        <taxon>Daucus</taxon>
        <taxon>Daucus sect. Daucus</taxon>
    </lineage>
</organism>
<reference evidence="1" key="2">
    <citation type="submission" date="2022-03" db="EMBL/GenBank/DDBJ databases">
        <title>Draft title - Genomic analysis of global carrot germplasm unveils the trajectory of domestication and the origin of high carotenoid orange carrot.</title>
        <authorList>
            <person name="Iorizzo M."/>
            <person name="Ellison S."/>
            <person name="Senalik D."/>
            <person name="Macko-Podgorni A."/>
            <person name="Grzebelus D."/>
            <person name="Bostan H."/>
            <person name="Rolling W."/>
            <person name="Curaba J."/>
            <person name="Simon P."/>
        </authorList>
    </citation>
    <scope>NUCLEOTIDE SEQUENCE</scope>
    <source>
        <tissue evidence="1">Leaf</tissue>
    </source>
</reference>
<reference evidence="1" key="1">
    <citation type="journal article" date="2016" name="Nat. Genet.">
        <title>A high-quality carrot genome assembly provides new insights into carotenoid accumulation and asterid genome evolution.</title>
        <authorList>
            <person name="Iorizzo M."/>
            <person name="Ellison S."/>
            <person name="Senalik D."/>
            <person name="Zeng P."/>
            <person name="Satapoomin P."/>
            <person name="Huang J."/>
            <person name="Bowman M."/>
            <person name="Iovene M."/>
            <person name="Sanseverino W."/>
            <person name="Cavagnaro P."/>
            <person name="Yildiz M."/>
            <person name="Macko-Podgorni A."/>
            <person name="Moranska E."/>
            <person name="Grzebelus E."/>
            <person name="Grzebelus D."/>
            <person name="Ashrafi H."/>
            <person name="Zheng Z."/>
            <person name="Cheng S."/>
            <person name="Spooner D."/>
            <person name="Van Deynze A."/>
            <person name="Simon P."/>
        </authorList>
    </citation>
    <scope>NUCLEOTIDE SEQUENCE</scope>
    <source>
        <tissue evidence="1">Leaf</tissue>
    </source>
</reference>
<name>A0AAF0WZY5_DAUCS</name>
<sequence length="199" mass="23423">MLFPLPFLHQEAPSPTDPVSWIENTYASSKTDFPLKKWSSIINEWIYPYKLYALMSMFFVIVLFPLPYSIDGPSERSLMLREIAMLASEQELLDFAEQVSMYSGCFHHRHQIVMSKKLLEDGTKTWNLVSEKNKQVLWENLAPEIEEQFKKISLNVRIYYHVYLVTTKIFLVEPVTKRIHVSSFNQLDQPLWAQFLQLS</sequence>
<accession>A0AAF0WZY5</accession>
<protein>
    <submittedName>
        <fullName evidence="1">Uncharacterized protein</fullName>
    </submittedName>
</protein>
<gene>
    <name evidence="1" type="ORF">DCAR_0417209</name>
</gene>
<dbReference type="Proteomes" id="UP000077755">
    <property type="component" value="Chromosome 4"/>
</dbReference>
<dbReference type="AlphaFoldDB" id="A0AAF0WZY5"/>
<keyword evidence="2" id="KW-1185">Reference proteome</keyword>
<proteinExistence type="predicted"/>
<dbReference type="EMBL" id="CP093346">
    <property type="protein sequence ID" value="WOG97868.1"/>
    <property type="molecule type" value="Genomic_DNA"/>
</dbReference>
<evidence type="ECO:0000313" key="2">
    <source>
        <dbReference type="Proteomes" id="UP000077755"/>
    </source>
</evidence>
<evidence type="ECO:0000313" key="1">
    <source>
        <dbReference type="EMBL" id="WOG97868.1"/>
    </source>
</evidence>